<proteinExistence type="predicted"/>
<gene>
    <name evidence="2" type="ordered locus">Haur_0530</name>
</gene>
<protein>
    <submittedName>
        <fullName evidence="2">Uncharacterized protein</fullName>
    </submittedName>
</protein>
<dbReference type="Proteomes" id="UP000000787">
    <property type="component" value="Chromosome"/>
</dbReference>
<accession>A9AVA0</accession>
<keyword evidence="3" id="KW-1185">Reference proteome</keyword>
<dbReference type="InParanoid" id="A9AVA0"/>
<evidence type="ECO:0000256" key="1">
    <source>
        <dbReference type="ARBA" id="ARBA00022729"/>
    </source>
</evidence>
<dbReference type="InterPro" id="IPR029050">
    <property type="entry name" value="Immunoprotect_excell_Ig-like"/>
</dbReference>
<evidence type="ECO:0000313" key="3">
    <source>
        <dbReference type="Proteomes" id="UP000000787"/>
    </source>
</evidence>
<name>A9AVA0_HERA2</name>
<sequence>MSYPQPSMPPYMQPVPPNKPGWRKNIKWIAIGSVVFVCSCLGLAYNQGSKLQAEQTATAIVVANVTATAQQSNTNATSEAVAIAATVEQDNANATKEAIAIAATQTEEARPTNTPVPTNTPLPPTATPFVAEIGQSNPIGQWEITILDISIANDFSEAATGKWLVVHGTITNKGDDHLIGKQELKVRTDTKTIELDRNASNQAAKRLNVTSIGDLGGKMIKRGEREEWAIAFDIPQDSNELWFTLEGTDAVKFGAIGETAELPTVTPRPTATAVPDLATEAGAIDVCKQAVKQRLTHPSTADFPWFDYQTVQEGDLTWYVQSTVKAKNSFNLEVEFVWVCKVTYEGNSRWNIDDVQMAEQ</sequence>
<organism evidence="2 3">
    <name type="scientific">Herpetosiphon aurantiacus (strain ATCC 23779 / DSM 785 / 114-95)</name>
    <dbReference type="NCBI Taxonomy" id="316274"/>
    <lineage>
        <taxon>Bacteria</taxon>
        <taxon>Bacillati</taxon>
        <taxon>Chloroflexota</taxon>
        <taxon>Chloroflexia</taxon>
        <taxon>Herpetosiphonales</taxon>
        <taxon>Herpetosiphonaceae</taxon>
        <taxon>Herpetosiphon</taxon>
    </lineage>
</organism>
<dbReference type="eggNOG" id="COG2976">
    <property type="taxonomic scope" value="Bacteria"/>
</dbReference>
<dbReference type="KEGG" id="hau:Haur_0530"/>
<dbReference type="EMBL" id="CP000875">
    <property type="protein sequence ID" value="ABX03178.1"/>
    <property type="molecule type" value="Genomic_DNA"/>
</dbReference>
<dbReference type="BioCyc" id="HAUR316274:GHYA-539-MONOMER"/>
<reference evidence="2 3" key="1">
    <citation type="journal article" date="2011" name="Stand. Genomic Sci.">
        <title>Complete genome sequence of the filamentous gliding predatory bacterium Herpetosiphon aurantiacus type strain (114-95(T)).</title>
        <authorList>
            <person name="Kiss H."/>
            <person name="Nett M."/>
            <person name="Domin N."/>
            <person name="Martin K."/>
            <person name="Maresca J.A."/>
            <person name="Copeland A."/>
            <person name="Lapidus A."/>
            <person name="Lucas S."/>
            <person name="Berry K.W."/>
            <person name="Glavina Del Rio T."/>
            <person name="Dalin E."/>
            <person name="Tice H."/>
            <person name="Pitluck S."/>
            <person name="Richardson P."/>
            <person name="Bruce D."/>
            <person name="Goodwin L."/>
            <person name="Han C."/>
            <person name="Detter J.C."/>
            <person name="Schmutz J."/>
            <person name="Brettin T."/>
            <person name="Land M."/>
            <person name="Hauser L."/>
            <person name="Kyrpides N.C."/>
            <person name="Ivanova N."/>
            <person name="Goker M."/>
            <person name="Woyke T."/>
            <person name="Klenk H.P."/>
            <person name="Bryant D.A."/>
        </authorList>
    </citation>
    <scope>NUCLEOTIDE SEQUENCE [LARGE SCALE GENOMIC DNA]</scope>
    <source>
        <strain evidence="3">ATCC 23779 / DSM 785 / 114-95</strain>
    </source>
</reference>
<dbReference type="AlphaFoldDB" id="A9AVA0"/>
<evidence type="ECO:0000313" key="2">
    <source>
        <dbReference type="EMBL" id="ABX03178.1"/>
    </source>
</evidence>
<dbReference type="HOGENOM" id="CLU_768973_0_0_0"/>
<dbReference type="Gene3D" id="2.60.40.1240">
    <property type="match status" value="1"/>
</dbReference>
<keyword evidence="1" id="KW-0732">Signal</keyword>